<keyword evidence="1" id="KW-0175">Coiled coil</keyword>
<name>A0A0C9YWP7_9AGAM</name>
<dbReference type="EMBL" id="KN833807">
    <property type="protein sequence ID" value="KIK18369.1"/>
    <property type="molecule type" value="Genomic_DNA"/>
</dbReference>
<protein>
    <submittedName>
        <fullName evidence="3">Unplaced genomic scaffold scaffold_123, whole genome shotgun sequence</fullName>
    </submittedName>
</protein>
<organism evidence="3 4">
    <name type="scientific">Pisolithus microcarpus 441</name>
    <dbReference type="NCBI Taxonomy" id="765257"/>
    <lineage>
        <taxon>Eukaryota</taxon>
        <taxon>Fungi</taxon>
        <taxon>Dikarya</taxon>
        <taxon>Basidiomycota</taxon>
        <taxon>Agaricomycotina</taxon>
        <taxon>Agaricomycetes</taxon>
        <taxon>Agaricomycetidae</taxon>
        <taxon>Boletales</taxon>
        <taxon>Sclerodermatineae</taxon>
        <taxon>Pisolithaceae</taxon>
        <taxon>Pisolithus</taxon>
    </lineage>
</organism>
<dbReference type="STRING" id="765257.A0A0C9YWP7"/>
<accession>A0A0C9YWP7</accession>
<keyword evidence="4" id="KW-1185">Reference proteome</keyword>
<dbReference type="HOGENOM" id="CLU_096571_0_0_1"/>
<gene>
    <name evidence="3" type="ORF">PISMIDRAFT_191749</name>
</gene>
<evidence type="ECO:0000256" key="1">
    <source>
        <dbReference type="SAM" id="Coils"/>
    </source>
</evidence>
<dbReference type="Proteomes" id="UP000054018">
    <property type="component" value="Unassembled WGS sequence"/>
</dbReference>
<dbReference type="AlphaFoldDB" id="A0A0C9YWP7"/>
<sequence>MLFQTLHLPNSKETWCPTSYFSPELSKRSTPSPPPSPSPVIVPGWPRANPAARSTSPAPCSVLSSSPALSARSSFTNTHEDWDEIDHFCVGNGPPEFAYQRCRLVLPPTAPPPRPLPNPYQINAQRPQDFNVMSDRELNLSIERRQRDIERTQLEISRKQSEISRAVADITEWVVELRHRREGPRSTWGAK</sequence>
<evidence type="ECO:0000313" key="3">
    <source>
        <dbReference type="EMBL" id="KIK18369.1"/>
    </source>
</evidence>
<proteinExistence type="predicted"/>
<dbReference type="OrthoDB" id="2665967at2759"/>
<evidence type="ECO:0000313" key="4">
    <source>
        <dbReference type="Proteomes" id="UP000054018"/>
    </source>
</evidence>
<reference evidence="3 4" key="1">
    <citation type="submission" date="2014-04" db="EMBL/GenBank/DDBJ databases">
        <authorList>
            <consortium name="DOE Joint Genome Institute"/>
            <person name="Kuo A."/>
            <person name="Kohler A."/>
            <person name="Costa M.D."/>
            <person name="Nagy L.G."/>
            <person name="Floudas D."/>
            <person name="Copeland A."/>
            <person name="Barry K.W."/>
            <person name="Cichocki N."/>
            <person name="Veneault-Fourrey C."/>
            <person name="LaButti K."/>
            <person name="Lindquist E.A."/>
            <person name="Lipzen A."/>
            <person name="Lundell T."/>
            <person name="Morin E."/>
            <person name="Murat C."/>
            <person name="Sun H."/>
            <person name="Tunlid A."/>
            <person name="Henrissat B."/>
            <person name="Grigoriev I.V."/>
            <person name="Hibbett D.S."/>
            <person name="Martin F."/>
            <person name="Nordberg H.P."/>
            <person name="Cantor M.N."/>
            <person name="Hua S.X."/>
        </authorList>
    </citation>
    <scope>NUCLEOTIDE SEQUENCE [LARGE SCALE GENOMIC DNA]</scope>
    <source>
        <strain evidence="3 4">441</strain>
    </source>
</reference>
<feature type="coiled-coil region" evidence="1">
    <location>
        <begin position="142"/>
        <end position="169"/>
    </location>
</feature>
<feature type="region of interest" description="Disordered" evidence="2">
    <location>
        <begin position="23"/>
        <end position="60"/>
    </location>
</feature>
<reference evidence="4" key="2">
    <citation type="submission" date="2015-01" db="EMBL/GenBank/DDBJ databases">
        <title>Evolutionary Origins and Diversification of the Mycorrhizal Mutualists.</title>
        <authorList>
            <consortium name="DOE Joint Genome Institute"/>
            <consortium name="Mycorrhizal Genomics Consortium"/>
            <person name="Kohler A."/>
            <person name="Kuo A."/>
            <person name="Nagy L.G."/>
            <person name="Floudas D."/>
            <person name="Copeland A."/>
            <person name="Barry K.W."/>
            <person name="Cichocki N."/>
            <person name="Veneault-Fourrey C."/>
            <person name="LaButti K."/>
            <person name="Lindquist E.A."/>
            <person name="Lipzen A."/>
            <person name="Lundell T."/>
            <person name="Morin E."/>
            <person name="Murat C."/>
            <person name="Riley R."/>
            <person name="Ohm R."/>
            <person name="Sun H."/>
            <person name="Tunlid A."/>
            <person name="Henrissat B."/>
            <person name="Grigoriev I.V."/>
            <person name="Hibbett D.S."/>
            <person name="Martin F."/>
        </authorList>
    </citation>
    <scope>NUCLEOTIDE SEQUENCE [LARGE SCALE GENOMIC DNA]</scope>
    <source>
        <strain evidence="4">441</strain>
    </source>
</reference>
<evidence type="ECO:0000256" key="2">
    <source>
        <dbReference type="SAM" id="MobiDB-lite"/>
    </source>
</evidence>
<feature type="compositionally biased region" description="Pro residues" evidence="2">
    <location>
        <begin position="31"/>
        <end position="40"/>
    </location>
</feature>